<evidence type="ECO:0000256" key="1">
    <source>
        <dbReference type="SAM" id="MobiDB-lite"/>
    </source>
</evidence>
<keyword evidence="3" id="KW-1185">Reference proteome</keyword>
<gene>
    <name evidence="2" type="ORF">DASC09_058360</name>
</gene>
<feature type="region of interest" description="Disordered" evidence="1">
    <location>
        <begin position="110"/>
        <end position="168"/>
    </location>
</feature>
<dbReference type="EMBL" id="BTFZ01000020">
    <property type="protein sequence ID" value="GMM38497.1"/>
    <property type="molecule type" value="Genomic_DNA"/>
</dbReference>
<feature type="compositionally biased region" description="Basic and acidic residues" evidence="1">
    <location>
        <begin position="127"/>
        <end position="136"/>
    </location>
</feature>
<feature type="compositionally biased region" description="Polar residues" evidence="1">
    <location>
        <begin position="26"/>
        <end position="51"/>
    </location>
</feature>
<feature type="compositionally biased region" description="Polar residues" evidence="1">
    <location>
        <begin position="1"/>
        <end position="16"/>
    </location>
</feature>
<proteinExistence type="predicted"/>
<comment type="caution">
    <text evidence="2">The sequence shown here is derived from an EMBL/GenBank/DDBJ whole genome shotgun (WGS) entry which is preliminary data.</text>
</comment>
<evidence type="ECO:0000313" key="2">
    <source>
        <dbReference type="EMBL" id="GMM38497.1"/>
    </source>
</evidence>
<feature type="compositionally biased region" description="Polar residues" evidence="1">
    <location>
        <begin position="64"/>
        <end position="74"/>
    </location>
</feature>
<protein>
    <recommendedName>
        <fullName evidence="4">Securin</fullName>
    </recommendedName>
</protein>
<accession>A0AAV5QVN5</accession>
<feature type="region of interest" description="Disordered" evidence="1">
    <location>
        <begin position="1"/>
        <end position="81"/>
    </location>
</feature>
<organism evidence="2 3">
    <name type="scientific">Saccharomycopsis crataegensis</name>
    <dbReference type="NCBI Taxonomy" id="43959"/>
    <lineage>
        <taxon>Eukaryota</taxon>
        <taxon>Fungi</taxon>
        <taxon>Dikarya</taxon>
        <taxon>Ascomycota</taxon>
        <taxon>Saccharomycotina</taxon>
        <taxon>Saccharomycetes</taxon>
        <taxon>Saccharomycopsidaceae</taxon>
        <taxon>Saccharomycopsis</taxon>
    </lineage>
</organism>
<evidence type="ECO:0000313" key="3">
    <source>
        <dbReference type="Proteomes" id="UP001360560"/>
    </source>
</evidence>
<dbReference type="AlphaFoldDB" id="A0AAV5QVN5"/>
<sequence>MSSFQYINKENATASSRPLKGKFPNINKSTNPQVTKQSLKPQDITQNNNALTERVPLGGKGVINSGTAPSNKNNGKGFKRSLKRTNSLLLDDNDLKRKIQVQKDTSLIEESIPNNEEVTKPQAQLPIKEESRDLGPLRRRKLKSKSEDVLGSPNKRQKLDTESASELSDNGYSDLELEYVPDCPSPLPYVPDNVLPLSEEDIKFFHTKNRIPEKHATFKEIDFGLAKLLPFDGIPEVELELDMSDFDEEDKDYDELYNVDSMVKKQPTLLENCDVKLISQKIPDLHYDS</sequence>
<dbReference type="GeneID" id="90076485"/>
<reference evidence="2 3" key="1">
    <citation type="journal article" date="2023" name="Elife">
        <title>Identification of key yeast species and microbe-microbe interactions impacting larval growth of Drosophila in the wild.</title>
        <authorList>
            <person name="Mure A."/>
            <person name="Sugiura Y."/>
            <person name="Maeda R."/>
            <person name="Honda K."/>
            <person name="Sakurai N."/>
            <person name="Takahashi Y."/>
            <person name="Watada M."/>
            <person name="Katoh T."/>
            <person name="Gotoh A."/>
            <person name="Gotoh Y."/>
            <person name="Taniguchi I."/>
            <person name="Nakamura K."/>
            <person name="Hayashi T."/>
            <person name="Katayama T."/>
            <person name="Uemura T."/>
            <person name="Hattori Y."/>
        </authorList>
    </citation>
    <scope>NUCLEOTIDE SEQUENCE [LARGE SCALE GENOMIC DNA]</scope>
    <source>
        <strain evidence="2 3">SC-9</strain>
    </source>
</reference>
<evidence type="ECO:0008006" key="4">
    <source>
        <dbReference type="Google" id="ProtNLM"/>
    </source>
</evidence>
<dbReference type="Proteomes" id="UP001360560">
    <property type="component" value="Unassembled WGS sequence"/>
</dbReference>
<dbReference type="RefSeq" id="XP_064855492.1">
    <property type="nucleotide sequence ID" value="XM_064999420.1"/>
</dbReference>
<name>A0AAV5QVN5_9ASCO</name>